<dbReference type="GO" id="GO:0016491">
    <property type="term" value="F:oxidoreductase activity"/>
    <property type="evidence" value="ECO:0007669"/>
    <property type="project" value="UniProtKB-KW"/>
</dbReference>
<dbReference type="PANTHER" id="PTHR43756:SF1">
    <property type="entry name" value="3-PHENYLPROPIONATE_CINNAMIC ACID DIOXYGENASE SUBUNIT ALPHA"/>
    <property type="match status" value="1"/>
</dbReference>
<dbReference type="RefSeq" id="WP_201686098.1">
    <property type="nucleotide sequence ID" value="NZ_JAEQNA010000010.1"/>
</dbReference>
<keyword evidence="9" id="KW-1185">Reference proteome</keyword>
<evidence type="ECO:0000256" key="2">
    <source>
        <dbReference type="ARBA" id="ARBA00022714"/>
    </source>
</evidence>
<dbReference type="PANTHER" id="PTHR43756">
    <property type="entry name" value="CHOLINE MONOOXYGENASE, CHLOROPLASTIC"/>
    <property type="match status" value="1"/>
</dbReference>
<evidence type="ECO:0000256" key="4">
    <source>
        <dbReference type="ARBA" id="ARBA00023002"/>
    </source>
</evidence>
<dbReference type="Gene3D" id="3.90.380.10">
    <property type="entry name" value="Naphthalene 1,2-dioxygenase Alpha Subunit, Chain A, domain 1"/>
    <property type="match status" value="1"/>
</dbReference>
<dbReference type="SUPFAM" id="SSF55961">
    <property type="entry name" value="Bet v1-like"/>
    <property type="match status" value="1"/>
</dbReference>
<evidence type="ECO:0000313" key="9">
    <source>
        <dbReference type="Proteomes" id="UP000613011"/>
    </source>
</evidence>
<evidence type="ECO:0000256" key="1">
    <source>
        <dbReference type="ARBA" id="ARBA00008751"/>
    </source>
</evidence>
<accession>A0A936ZSN4</accession>
<comment type="similarity">
    <text evidence="1">Belongs to the bacterial ring-hydroxylating dioxygenase alpha subunit family.</text>
</comment>
<dbReference type="AlphaFoldDB" id="A0A936ZSN4"/>
<dbReference type="InterPro" id="IPR001663">
    <property type="entry name" value="Rng_hydr_dOase-A"/>
</dbReference>
<dbReference type="Pfam" id="PF00355">
    <property type="entry name" value="Rieske"/>
    <property type="match status" value="1"/>
</dbReference>
<feature type="domain" description="Rieske" evidence="7">
    <location>
        <begin position="47"/>
        <end position="129"/>
    </location>
</feature>
<keyword evidence="2" id="KW-0001">2Fe-2S</keyword>
<comment type="caution">
    <text evidence="8">The sequence shown here is derived from an EMBL/GenBank/DDBJ whole genome shotgun (WGS) entry which is preliminary data.</text>
</comment>
<evidence type="ECO:0000256" key="3">
    <source>
        <dbReference type="ARBA" id="ARBA00022723"/>
    </source>
</evidence>
<dbReference type="PRINTS" id="PR00090">
    <property type="entry name" value="RNGDIOXGNASE"/>
</dbReference>
<dbReference type="GO" id="GO:0051537">
    <property type="term" value="F:2 iron, 2 sulfur cluster binding"/>
    <property type="evidence" value="ECO:0007669"/>
    <property type="project" value="UniProtKB-KW"/>
</dbReference>
<dbReference type="Pfam" id="PF00848">
    <property type="entry name" value="Ring_hydroxyl_A"/>
    <property type="match status" value="1"/>
</dbReference>
<evidence type="ECO:0000256" key="5">
    <source>
        <dbReference type="ARBA" id="ARBA00023004"/>
    </source>
</evidence>
<evidence type="ECO:0000256" key="6">
    <source>
        <dbReference type="ARBA" id="ARBA00023014"/>
    </source>
</evidence>
<proteinExistence type="inferred from homology"/>
<dbReference type="Proteomes" id="UP000613011">
    <property type="component" value="Unassembled WGS sequence"/>
</dbReference>
<dbReference type="InterPro" id="IPR036922">
    <property type="entry name" value="Rieske_2Fe-2S_sf"/>
</dbReference>
<sequence>MTSQSTPELSGLLDDRPADGLFRVHRSAYTDPRLFELEMARVFEGTWVFIGLASQAPRPFDYFTAQLGRQPVLVTRDEGGRLHAFFNSCRHRGALLATQRAGTQKVHVCRYHGWAFDAGGRCVHLPARDEGQYPEAFDRESDHGLVPLPRFAEYRGLLFASACADVPSLEQHLGEARWFLDLVLDQAPEGFELVPGSITYTFEANWKFQMENGLDYYHFASTHASYMDVLRRRVAHQPPEAGERWVPDETLDQGTFSFERGHAVMWGNRNSLRVIRPFLQDPARAEQVRAKVGERAFKWMQMNRNLTIFPNLQLIDVHSLQLRLWNPLAVDRTEMRSWCLAPIGESRESRRARIRQYEDFFNPSGMATADDNRMFELSHGGQRALGAGWTEGHLRGLGQPVVPPKVDPWQLATTLEIDAVDAKAGDMAFGGETCLHSGYREWLRLLQRP</sequence>
<evidence type="ECO:0000259" key="7">
    <source>
        <dbReference type="PROSITE" id="PS51296"/>
    </source>
</evidence>
<reference evidence="8" key="1">
    <citation type="submission" date="2021-01" db="EMBL/GenBank/DDBJ databases">
        <title>Ramlibacter sp. strain AW1 16S ribosomal RNA gene Genome sequencing and assembly.</title>
        <authorList>
            <person name="Kang M."/>
        </authorList>
    </citation>
    <scope>NUCLEOTIDE SEQUENCE</scope>
    <source>
        <strain evidence="8">AW1</strain>
    </source>
</reference>
<name>A0A936ZSN4_9BURK</name>
<evidence type="ECO:0000313" key="8">
    <source>
        <dbReference type="EMBL" id="MBL0422971.1"/>
    </source>
</evidence>
<dbReference type="GO" id="GO:0005506">
    <property type="term" value="F:iron ion binding"/>
    <property type="evidence" value="ECO:0007669"/>
    <property type="project" value="InterPro"/>
</dbReference>
<dbReference type="SUPFAM" id="SSF50022">
    <property type="entry name" value="ISP domain"/>
    <property type="match status" value="1"/>
</dbReference>
<keyword evidence="5" id="KW-0408">Iron</keyword>
<gene>
    <name evidence="8" type="ORF">JI739_21725</name>
</gene>
<dbReference type="InterPro" id="IPR015879">
    <property type="entry name" value="Ring_hydroxy_dOase_asu_C_dom"/>
</dbReference>
<dbReference type="EMBL" id="JAEQNA010000010">
    <property type="protein sequence ID" value="MBL0422971.1"/>
    <property type="molecule type" value="Genomic_DNA"/>
</dbReference>
<organism evidence="8 9">
    <name type="scientific">Ramlibacter aurantiacus</name>
    <dbReference type="NCBI Taxonomy" id="2801330"/>
    <lineage>
        <taxon>Bacteria</taxon>
        <taxon>Pseudomonadati</taxon>
        <taxon>Pseudomonadota</taxon>
        <taxon>Betaproteobacteria</taxon>
        <taxon>Burkholderiales</taxon>
        <taxon>Comamonadaceae</taxon>
        <taxon>Ramlibacter</taxon>
    </lineage>
</organism>
<keyword evidence="6" id="KW-0411">Iron-sulfur</keyword>
<dbReference type="InterPro" id="IPR017941">
    <property type="entry name" value="Rieske_2Fe-2S"/>
</dbReference>
<keyword evidence="4" id="KW-0560">Oxidoreductase</keyword>
<dbReference type="PROSITE" id="PS51296">
    <property type="entry name" value="RIESKE"/>
    <property type="match status" value="1"/>
</dbReference>
<dbReference type="Gene3D" id="2.102.10.10">
    <property type="entry name" value="Rieske [2Fe-2S] iron-sulphur domain"/>
    <property type="match status" value="1"/>
</dbReference>
<keyword evidence="3" id="KW-0479">Metal-binding</keyword>
<protein>
    <submittedName>
        <fullName evidence="8">Rieske 2Fe-2S domain-containing protein</fullName>
    </submittedName>
</protein>